<proteinExistence type="predicted"/>
<dbReference type="RefSeq" id="WP_307348698.1">
    <property type="nucleotide sequence ID" value="NZ_JAUSVS010000003.1"/>
</dbReference>
<keyword evidence="2" id="KW-0732">Signal</keyword>
<sequence>MKRLLLTALALSLALPAASLADPGGKGGGKHDQRAGPPGQGWAPPGLAKKPYGLPPGQLKKRWQRGERLPVAYYGQPRYYVTQPVRYGLRPAPPGYRWVRVDDRYYLAQTRTGVIAEIISALAR</sequence>
<feature type="signal peptide" evidence="2">
    <location>
        <begin position="1"/>
        <end position="21"/>
    </location>
</feature>
<name>A0ABU0IQB1_9CAUL</name>
<feature type="compositionally biased region" description="Low complexity" evidence="1">
    <location>
        <begin position="35"/>
        <end position="48"/>
    </location>
</feature>
<organism evidence="3 4">
    <name type="scientific">Caulobacter ginsengisoli</name>
    <dbReference type="NCBI Taxonomy" id="400775"/>
    <lineage>
        <taxon>Bacteria</taxon>
        <taxon>Pseudomonadati</taxon>
        <taxon>Pseudomonadota</taxon>
        <taxon>Alphaproteobacteria</taxon>
        <taxon>Caulobacterales</taxon>
        <taxon>Caulobacteraceae</taxon>
        <taxon>Caulobacter</taxon>
    </lineage>
</organism>
<dbReference type="EMBL" id="JAUSVS010000003">
    <property type="protein sequence ID" value="MDQ0464202.1"/>
    <property type="molecule type" value="Genomic_DNA"/>
</dbReference>
<dbReference type="Gene3D" id="3.10.450.160">
    <property type="entry name" value="inner membrane protein cigr"/>
    <property type="match status" value="1"/>
</dbReference>
<dbReference type="Proteomes" id="UP001228905">
    <property type="component" value="Unassembled WGS sequence"/>
</dbReference>
<gene>
    <name evidence="3" type="ORF">QO010_001983</name>
</gene>
<dbReference type="InterPro" id="IPR024572">
    <property type="entry name" value="RcnB"/>
</dbReference>
<protein>
    <submittedName>
        <fullName evidence="3">Ni/Co efflux regulator RcnB</fullName>
    </submittedName>
</protein>
<evidence type="ECO:0000256" key="1">
    <source>
        <dbReference type="SAM" id="MobiDB-lite"/>
    </source>
</evidence>
<accession>A0ABU0IQB1</accession>
<evidence type="ECO:0000256" key="2">
    <source>
        <dbReference type="SAM" id="SignalP"/>
    </source>
</evidence>
<comment type="caution">
    <text evidence="3">The sequence shown here is derived from an EMBL/GenBank/DDBJ whole genome shotgun (WGS) entry which is preliminary data.</text>
</comment>
<reference evidence="3 4" key="1">
    <citation type="submission" date="2023-07" db="EMBL/GenBank/DDBJ databases">
        <title>Genomic Encyclopedia of Type Strains, Phase IV (KMG-IV): sequencing the most valuable type-strain genomes for metagenomic binning, comparative biology and taxonomic classification.</title>
        <authorList>
            <person name="Goeker M."/>
        </authorList>
    </citation>
    <scope>NUCLEOTIDE SEQUENCE [LARGE SCALE GENOMIC DNA]</scope>
    <source>
        <strain evidence="3 4">DSM 18695</strain>
    </source>
</reference>
<evidence type="ECO:0000313" key="3">
    <source>
        <dbReference type="EMBL" id="MDQ0464202.1"/>
    </source>
</evidence>
<feature type="chain" id="PRO_5047335880" evidence="2">
    <location>
        <begin position="22"/>
        <end position="124"/>
    </location>
</feature>
<feature type="region of interest" description="Disordered" evidence="1">
    <location>
        <begin position="21"/>
        <end position="55"/>
    </location>
</feature>
<evidence type="ECO:0000313" key="4">
    <source>
        <dbReference type="Proteomes" id="UP001228905"/>
    </source>
</evidence>
<dbReference type="Pfam" id="PF11776">
    <property type="entry name" value="RcnB"/>
    <property type="match status" value="1"/>
</dbReference>
<keyword evidence="4" id="KW-1185">Reference proteome</keyword>